<evidence type="ECO:0000256" key="4">
    <source>
        <dbReference type="ARBA" id="ARBA00023125"/>
    </source>
</evidence>
<dbReference type="Proteomes" id="UP000186074">
    <property type="component" value="Chromosome"/>
</dbReference>
<dbReference type="GO" id="GO:0005829">
    <property type="term" value="C:cytosol"/>
    <property type="evidence" value="ECO:0007669"/>
    <property type="project" value="TreeGrafter"/>
</dbReference>
<dbReference type="Pfam" id="PF00072">
    <property type="entry name" value="Response_reg"/>
    <property type="match status" value="1"/>
</dbReference>
<dbReference type="RefSeq" id="WP_076086663.1">
    <property type="nucleotide sequence ID" value="NZ_CP019070.1"/>
</dbReference>
<dbReference type="Pfam" id="PF00486">
    <property type="entry name" value="Trans_reg_C"/>
    <property type="match status" value="1"/>
</dbReference>
<dbReference type="SUPFAM" id="SSF46894">
    <property type="entry name" value="C-terminal effector domain of the bipartite response regulators"/>
    <property type="match status" value="1"/>
</dbReference>
<dbReference type="GO" id="GO:0000156">
    <property type="term" value="F:phosphorelay response regulator activity"/>
    <property type="evidence" value="ECO:0007669"/>
    <property type="project" value="TreeGrafter"/>
</dbReference>
<keyword evidence="5" id="KW-0804">Transcription</keyword>
<feature type="modified residue" description="4-aspartylphosphate" evidence="6">
    <location>
        <position position="51"/>
    </location>
</feature>
<dbReference type="EMBL" id="CP019070">
    <property type="protein sequence ID" value="APW65756.1"/>
    <property type="molecule type" value="Genomic_DNA"/>
</dbReference>
<evidence type="ECO:0000256" key="5">
    <source>
        <dbReference type="ARBA" id="ARBA00023163"/>
    </source>
</evidence>
<evidence type="ECO:0000256" key="6">
    <source>
        <dbReference type="PROSITE-ProRule" id="PRU00169"/>
    </source>
</evidence>
<organism evidence="10 11">
    <name type="scientific">Poseidonibacter parvus</name>
    <dbReference type="NCBI Taxonomy" id="1850254"/>
    <lineage>
        <taxon>Bacteria</taxon>
        <taxon>Pseudomonadati</taxon>
        <taxon>Campylobacterota</taxon>
        <taxon>Epsilonproteobacteria</taxon>
        <taxon>Campylobacterales</taxon>
        <taxon>Arcobacteraceae</taxon>
        <taxon>Poseidonibacter</taxon>
    </lineage>
</organism>
<dbReference type="AlphaFoldDB" id="A0A1P8KMI7"/>
<dbReference type="PANTHER" id="PTHR48111">
    <property type="entry name" value="REGULATOR OF RPOS"/>
    <property type="match status" value="1"/>
</dbReference>
<dbReference type="Gene3D" id="3.40.50.2300">
    <property type="match status" value="1"/>
</dbReference>
<feature type="domain" description="Response regulatory" evidence="8">
    <location>
        <begin position="2"/>
        <end position="116"/>
    </location>
</feature>
<dbReference type="Gene3D" id="6.10.250.690">
    <property type="match status" value="1"/>
</dbReference>
<evidence type="ECO:0000256" key="2">
    <source>
        <dbReference type="ARBA" id="ARBA00023012"/>
    </source>
</evidence>
<dbReference type="GO" id="GO:0006355">
    <property type="term" value="P:regulation of DNA-templated transcription"/>
    <property type="evidence" value="ECO:0007669"/>
    <property type="project" value="InterPro"/>
</dbReference>
<evidence type="ECO:0000313" key="10">
    <source>
        <dbReference type="EMBL" id="APW65756.1"/>
    </source>
</evidence>
<sequence length="218" mass="25083">MKILLIEDDPNIVSLLKRGLVEDGHFIETSEDGEEGEYLASMNNYDLIILDWMLPNKEGIEILKSLRKKNITIPVLMLTAKSEIDDKVLGLNHGADDYLSKPFSYKELIARIEAIYRRILSDGKNEVLINDINIDMSKKIVKKENIEISLTAKEYELLLFLIKNKNSMVSNGMIEQQLWNNEEFINSNVIPVTIYHLRKKIGKNLIKSFRGLGYKIEV</sequence>
<evidence type="ECO:0000256" key="1">
    <source>
        <dbReference type="ARBA" id="ARBA00022553"/>
    </source>
</evidence>
<evidence type="ECO:0000256" key="7">
    <source>
        <dbReference type="PROSITE-ProRule" id="PRU01091"/>
    </source>
</evidence>
<proteinExistence type="predicted"/>
<keyword evidence="4 7" id="KW-0238">DNA-binding</keyword>
<dbReference type="OrthoDB" id="9793321at2"/>
<dbReference type="SMART" id="SM00448">
    <property type="entry name" value="REC"/>
    <property type="match status" value="1"/>
</dbReference>
<feature type="DNA-binding region" description="OmpR/PhoB-type" evidence="7">
    <location>
        <begin position="124"/>
        <end position="218"/>
    </location>
</feature>
<dbReference type="PROSITE" id="PS50110">
    <property type="entry name" value="RESPONSE_REGULATORY"/>
    <property type="match status" value="1"/>
</dbReference>
<keyword evidence="2" id="KW-0902">Two-component regulatory system</keyword>
<evidence type="ECO:0000259" key="9">
    <source>
        <dbReference type="PROSITE" id="PS51755"/>
    </source>
</evidence>
<dbReference type="STRING" id="1850254.LPB137_07760"/>
<feature type="domain" description="OmpR/PhoB-type" evidence="9">
    <location>
        <begin position="124"/>
        <end position="218"/>
    </location>
</feature>
<dbReference type="GO" id="GO:0000976">
    <property type="term" value="F:transcription cis-regulatory region binding"/>
    <property type="evidence" value="ECO:0007669"/>
    <property type="project" value="TreeGrafter"/>
</dbReference>
<name>A0A1P8KMI7_9BACT</name>
<dbReference type="InterPro" id="IPR001867">
    <property type="entry name" value="OmpR/PhoB-type_DNA-bd"/>
</dbReference>
<dbReference type="InterPro" id="IPR001789">
    <property type="entry name" value="Sig_transdc_resp-reg_receiver"/>
</dbReference>
<dbReference type="PANTHER" id="PTHR48111:SF22">
    <property type="entry name" value="REGULATOR OF RPOS"/>
    <property type="match status" value="1"/>
</dbReference>
<dbReference type="KEGG" id="alp:LPB137_07760"/>
<dbReference type="InterPro" id="IPR011006">
    <property type="entry name" value="CheY-like_superfamily"/>
</dbReference>
<accession>A0A1P8KMI7</accession>
<dbReference type="PROSITE" id="PS51755">
    <property type="entry name" value="OMPR_PHOB"/>
    <property type="match status" value="1"/>
</dbReference>
<evidence type="ECO:0000313" key="11">
    <source>
        <dbReference type="Proteomes" id="UP000186074"/>
    </source>
</evidence>
<dbReference type="SUPFAM" id="SSF52172">
    <property type="entry name" value="CheY-like"/>
    <property type="match status" value="1"/>
</dbReference>
<dbReference type="CDD" id="cd19935">
    <property type="entry name" value="REC_OmpR_CusR-like"/>
    <property type="match status" value="1"/>
</dbReference>
<reference evidence="10 11" key="1">
    <citation type="submission" date="2017-01" db="EMBL/GenBank/DDBJ databases">
        <title>Genome sequencing of Arcobacter sp. LPB0137.</title>
        <authorList>
            <person name="Lee G.-W."/>
            <person name="Yi H."/>
        </authorList>
    </citation>
    <scope>NUCLEOTIDE SEQUENCE [LARGE SCALE GENOMIC DNA]</scope>
    <source>
        <strain evidence="10 11">LPB0137</strain>
    </source>
</reference>
<keyword evidence="3" id="KW-0805">Transcription regulation</keyword>
<dbReference type="InterPro" id="IPR036388">
    <property type="entry name" value="WH-like_DNA-bd_sf"/>
</dbReference>
<dbReference type="InterPro" id="IPR016032">
    <property type="entry name" value="Sig_transdc_resp-reg_C-effctor"/>
</dbReference>
<dbReference type="FunFam" id="3.40.50.2300:FF:000001">
    <property type="entry name" value="DNA-binding response regulator PhoB"/>
    <property type="match status" value="1"/>
</dbReference>
<keyword evidence="1 6" id="KW-0597">Phosphoprotein</keyword>
<evidence type="ECO:0000259" key="8">
    <source>
        <dbReference type="PROSITE" id="PS50110"/>
    </source>
</evidence>
<dbReference type="GO" id="GO:0032993">
    <property type="term" value="C:protein-DNA complex"/>
    <property type="evidence" value="ECO:0007669"/>
    <property type="project" value="TreeGrafter"/>
</dbReference>
<keyword evidence="11" id="KW-1185">Reference proteome</keyword>
<gene>
    <name evidence="10" type="ORF">LPB137_07760</name>
</gene>
<dbReference type="Gene3D" id="1.10.10.10">
    <property type="entry name" value="Winged helix-like DNA-binding domain superfamily/Winged helix DNA-binding domain"/>
    <property type="match status" value="1"/>
</dbReference>
<protein>
    <recommendedName>
        <fullName evidence="12">DNA-binding response regulator</fullName>
    </recommendedName>
</protein>
<dbReference type="CDD" id="cd00383">
    <property type="entry name" value="trans_reg_C"/>
    <property type="match status" value="1"/>
</dbReference>
<dbReference type="SMART" id="SM00862">
    <property type="entry name" value="Trans_reg_C"/>
    <property type="match status" value="1"/>
</dbReference>
<evidence type="ECO:0000256" key="3">
    <source>
        <dbReference type="ARBA" id="ARBA00023015"/>
    </source>
</evidence>
<dbReference type="InterPro" id="IPR039420">
    <property type="entry name" value="WalR-like"/>
</dbReference>
<evidence type="ECO:0008006" key="12">
    <source>
        <dbReference type="Google" id="ProtNLM"/>
    </source>
</evidence>